<gene>
    <name evidence="2" type="ORF">NU887_07325</name>
</gene>
<accession>A0A9X2PA04</accession>
<dbReference type="InterPro" id="IPR006852">
    <property type="entry name" value="TOD1_MUCI70"/>
</dbReference>
<dbReference type="Proteomes" id="UP001142175">
    <property type="component" value="Unassembled WGS sequence"/>
</dbReference>
<dbReference type="AlphaFoldDB" id="A0A9X2PA04"/>
<dbReference type="PANTHER" id="PTHR12956">
    <property type="entry name" value="ALKALINE CERAMIDASE-RELATED"/>
    <property type="match status" value="1"/>
</dbReference>
<proteinExistence type="predicted"/>
<dbReference type="InterPro" id="IPR048354">
    <property type="entry name" value="TOD1_MUCI70_glycTrfase_dom"/>
</dbReference>
<organism evidence="2 3">
    <name type="scientific">Aquiflexum gelatinilyticum</name>
    <dbReference type="NCBI Taxonomy" id="2961943"/>
    <lineage>
        <taxon>Bacteria</taxon>
        <taxon>Pseudomonadati</taxon>
        <taxon>Bacteroidota</taxon>
        <taxon>Cytophagia</taxon>
        <taxon>Cytophagales</taxon>
        <taxon>Cyclobacteriaceae</taxon>
        <taxon>Aquiflexum</taxon>
    </lineage>
</organism>
<dbReference type="EMBL" id="JANSUY010000003">
    <property type="protein sequence ID" value="MCR9014845.1"/>
    <property type="molecule type" value="Genomic_DNA"/>
</dbReference>
<name>A0A9X2PA04_9BACT</name>
<keyword evidence="3" id="KW-1185">Reference proteome</keyword>
<evidence type="ECO:0000313" key="3">
    <source>
        <dbReference type="Proteomes" id="UP001142175"/>
    </source>
</evidence>
<dbReference type="Pfam" id="PF04765">
    <property type="entry name" value="TOD1_MUCI70"/>
    <property type="match status" value="1"/>
</dbReference>
<comment type="caution">
    <text evidence="2">The sequence shown here is derived from an EMBL/GenBank/DDBJ whole genome shotgun (WGS) entry which is preliminary data.</text>
</comment>
<evidence type="ECO:0000313" key="2">
    <source>
        <dbReference type="EMBL" id="MCR9014845.1"/>
    </source>
</evidence>
<feature type="domain" description="TOD1/MUCI70 glycosyltransferase-like" evidence="1">
    <location>
        <begin position="2"/>
        <end position="194"/>
    </location>
</feature>
<evidence type="ECO:0000259" key="1">
    <source>
        <dbReference type="Pfam" id="PF04765"/>
    </source>
</evidence>
<reference evidence="2" key="1">
    <citation type="submission" date="2022-08" db="EMBL/GenBank/DDBJ databases">
        <authorList>
            <person name="Zhang D."/>
        </authorList>
    </citation>
    <scope>NUCLEOTIDE SEQUENCE</scope>
    <source>
        <strain evidence="2">XJ19-11</strain>
    </source>
</reference>
<dbReference type="PANTHER" id="PTHR12956:SF17">
    <property type="entry name" value="OS01G0749100 PROTEIN"/>
    <property type="match status" value="1"/>
</dbReference>
<protein>
    <submittedName>
        <fullName evidence="2">DUF616 domain-containing protein</fullName>
    </submittedName>
</protein>
<sequence length="252" mass="29772">MKIAVYTAIFGKKDKLREPLFYQRDTKIDYYLFTDNLEATSNIYQVLYVSSRFKDITKNARFYKILGAPELDSYDLLIWHDGNLQLIHNSIAELANFITIGLMASFQHPIRTCIYEESITCIRRGKDHPRKIFKQIYGYFKNGMPVQNGLFETSILVKTNNGSLKHFLSSWWTEIENKSRRDQISLAYLLWKFNLPIEIIPGSREENNFSKFQSHLYQGYTVDGLIQRKHSRLNKLAFIFLIKILKFFRQIN</sequence>
<dbReference type="RefSeq" id="WP_258422723.1">
    <property type="nucleotide sequence ID" value="NZ_JANSUY010000003.1"/>
</dbReference>